<feature type="compositionally biased region" description="Low complexity" evidence="1">
    <location>
        <begin position="62"/>
        <end position="91"/>
    </location>
</feature>
<keyword evidence="3" id="KW-1185">Reference proteome</keyword>
<feature type="compositionally biased region" description="Acidic residues" evidence="1">
    <location>
        <begin position="567"/>
        <end position="576"/>
    </location>
</feature>
<feature type="region of interest" description="Disordered" evidence="1">
    <location>
        <begin position="627"/>
        <end position="648"/>
    </location>
</feature>
<dbReference type="KEGG" id="vg:26382459"/>
<feature type="compositionally biased region" description="Basic residues" evidence="1">
    <location>
        <begin position="627"/>
        <end position="637"/>
    </location>
</feature>
<organism evidence="2 3">
    <name type="scientific">Sucra jujuba nucleopolyhedrovirus</name>
    <dbReference type="NCBI Taxonomy" id="1563660"/>
    <lineage>
        <taxon>Viruses</taxon>
        <taxon>Viruses incertae sedis</taxon>
        <taxon>Naldaviricetes</taxon>
        <taxon>Lefavirales</taxon>
        <taxon>Baculoviridae</taxon>
        <taxon>Alphabaculovirus</taxon>
        <taxon>Alphabaculovirus sujujubae</taxon>
    </lineage>
</organism>
<proteinExistence type="predicted"/>
<feature type="compositionally biased region" description="Polar residues" evidence="1">
    <location>
        <begin position="1"/>
        <end position="10"/>
    </location>
</feature>
<protein>
    <submittedName>
        <fullName evidence="2">Hoar</fullName>
    </submittedName>
</protein>
<feature type="region of interest" description="Disordered" evidence="1">
    <location>
        <begin position="485"/>
        <end position="551"/>
    </location>
</feature>
<feature type="compositionally biased region" description="Low complexity" evidence="1">
    <location>
        <begin position="37"/>
        <end position="53"/>
    </location>
</feature>
<accession>A0A097P8U2</accession>
<feature type="region of interest" description="Disordered" evidence="1">
    <location>
        <begin position="440"/>
        <end position="459"/>
    </location>
</feature>
<dbReference type="Proteomes" id="UP000201917">
    <property type="component" value="Segment"/>
</dbReference>
<name>A0A097P8U2_9ABAC</name>
<feature type="compositionally biased region" description="Low complexity" evidence="1">
    <location>
        <begin position="520"/>
        <end position="546"/>
    </location>
</feature>
<dbReference type="GeneID" id="26382459"/>
<reference evidence="2 3" key="1">
    <citation type="journal article" date="2014" name="PLoS ONE">
        <title>Genomic Sequencing and Analysis of Sucra jujuba Nucleopolyhedrovirus.</title>
        <authorList>
            <person name="Liu X."/>
            <person name="Yin F."/>
            <person name="Zhu Z."/>
            <person name="Hou D."/>
            <person name="Wang J."/>
            <person name="Zhang L."/>
            <person name="Wang M."/>
            <person name="Wang H."/>
            <person name="Hu Z."/>
            <person name="Deng F."/>
        </authorList>
    </citation>
    <scope>NUCLEOTIDE SEQUENCE [LARGE SCALE GENOMIC DNA]</scope>
    <source>
        <strain evidence="2">473</strain>
    </source>
</reference>
<dbReference type="RefSeq" id="YP_009186695.1">
    <property type="nucleotide sequence ID" value="NC_028636.1"/>
</dbReference>
<dbReference type="EMBL" id="KJ676450">
    <property type="protein sequence ID" value="AIU41243.1"/>
    <property type="molecule type" value="Genomic_DNA"/>
</dbReference>
<feature type="compositionally biased region" description="Acidic residues" evidence="1">
    <location>
        <begin position="496"/>
        <end position="509"/>
    </location>
</feature>
<evidence type="ECO:0000313" key="2">
    <source>
        <dbReference type="EMBL" id="AIU41243.1"/>
    </source>
</evidence>
<sequence>MANSQATRVSNAGKKRGFNDSWWRKRMYQGRYAQGGPSPSTPAAAPSTPAAASNPKRPRPNSSVYGSSSDESSQDSSRSTMSLTTTARAAASAQQKNMSDVSFNVLDSMSTNYSNLQFVHNPVLERIEVYLKCQVKQNVGHICQKNKKFFFKNVTHKSRCNYTQRFEPLFDYMQSVIDSGLKSKLEKFLTLVTKYTVADYLKLCIGMWKEHYQMFIGNAESMDLLYELGKAVRDGNREEVVMRSLTVYEKFKDLGVEFHVNDPCNAIRQSLTLLEKDVKPAVESERERLQQQIKKECSKLSAEIDVRYKSLIDNIITFCESCNLYYMYHTYEVCRHHLCIKCGYESVKNNVCVVCQKQNQTYDPDIVFQRECAERRQQLATLHHQSNVESSQSNLLRVPDNIPLSPVFENDDDNISVDVPSDNEEFSSIIQTIQEQAALPDATSLSFPDQSTSPSIIQHEFTDLPTITTTNSNLRVKNISELSNHTATTEYTDNNDNTDDSEDEYEEYEEMRLKSETVLAASNESAAVDNESAAAVATASDTTADNESLADDEEYYEELQPKLEYDDTTQQDEDNGELPPPPDSTVTTSTSYESDSDIEIVEIPGQPLANCFKPILGYNFVMNKRKKSARPAKRTRKETHTAVKNIPL</sequence>
<feature type="region of interest" description="Disordered" evidence="1">
    <location>
        <begin position="567"/>
        <end position="593"/>
    </location>
</feature>
<feature type="compositionally biased region" description="Polar residues" evidence="1">
    <location>
        <begin position="443"/>
        <end position="456"/>
    </location>
</feature>
<feature type="region of interest" description="Disordered" evidence="1">
    <location>
        <begin position="1"/>
        <end position="91"/>
    </location>
</feature>
<evidence type="ECO:0000313" key="3">
    <source>
        <dbReference type="Proteomes" id="UP000201917"/>
    </source>
</evidence>
<evidence type="ECO:0000256" key="1">
    <source>
        <dbReference type="SAM" id="MobiDB-lite"/>
    </source>
</evidence>
<dbReference type="OrthoDB" id="11819at10239"/>